<organism evidence="3 4">
    <name type="scientific">Corynebacterium ihumii</name>
    <dbReference type="NCBI Taxonomy" id="1232427"/>
    <lineage>
        <taxon>Bacteria</taxon>
        <taxon>Bacillati</taxon>
        <taxon>Actinomycetota</taxon>
        <taxon>Actinomycetes</taxon>
        <taxon>Mycobacteriales</taxon>
        <taxon>Corynebacteriaceae</taxon>
        <taxon>Corynebacterium</taxon>
    </lineage>
</organism>
<dbReference type="NCBIfam" id="NF008528">
    <property type="entry name" value="PRK11463.1-2"/>
    <property type="match status" value="1"/>
</dbReference>
<feature type="compositionally biased region" description="Gly residues" evidence="1">
    <location>
        <begin position="186"/>
        <end position="196"/>
    </location>
</feature>
<keyword evidence="4" id="KW-1185">Reference proteome</keyword>
<reference evidence="3 4" key="1">
    <citation type="submission" date="2020-10" db="EMBL/GenBank/DDBJ databases">
        <title>Complete genome sequence of Corynebacterium ihumii DSM 45751.</title>
        <authorList>
            <person name="Ruckert C."/>
            <person name="Albersmeier A."/>
            <person name="Busche T."/>
            <person name="Jaenicke S."/>
            <person name="Winkler A."/>
            <person name="Friethjonsson O.H."/>
            <person name="Hreggviethsson G.O."/>
            <person name="Lambert C."/>
            <person name="Badcock D."/>
            <person name="Bernaerts K."/>
            <person name="Anne J."/>
            <person name="Economou A."/>
            <person name="Kalinowski J."/>
        </authorList>
    </citation>
    <scope>NUCLEOTIDE SEQUENCE [LARGE SCALE GENOMIC DNA]</scope>
    <source>
        <strain evidence="3 4">DSM 45751</strain>
    </source>
</reference>
<dbReference type="PANTHER" id="PTHR35335">
    <property type="entry name" value="UPF0716 PROTEIN FXSA"/>
    <property type="match status" value="1"/>
</dbReference>
<keyword evidence="2" id="KW-1133">Transmembrane helix</keyword>
<feature type="compositionally biased region" description="Basic and acidic residues" evidence="1">
    <location>
        <begin position="172"/>
        <end position="184"/>
    </location>
</feature>
<feature type="compositionally biased region" description="Polar residues" evidence="1">
    <location>
        <begin position="152"/>
        <end position="162"/>
    </location>
</feature>
<keyword evidence="2" id="KW-0812">Transmembrane</keyword>
<feature type="region of interest" description="Disordered" evidence="1">
    <location>
        <begin position="152"/>
        <end position="196"/>
    </location>
</feature>
<dbReference type="InterPro" id="IPR007313">
    <property type="entry name" value="FxsA"/>
</dbReference>
<feature type="transmembrane region" description="Helical" evidence="2">
    <location>
        <begin position="15"/>
        <end position="36"/>
    </location>
</feature>
<evidence type="ECO:0000256" key="2">
    <source>
        <dbReference type="SAM" id="Phobius"/>
    </source>
</evidence>
<evidence type="ECO:0000313" key="3">
    <source>
        <dbReference type="EMBL" id="WCZ34549.1"/>
    </source>
</evidence>
<feature type="transmembrane region" description="Helical" evidence="2">
    <location>
        <begin position="84"/>
        <end position="110"/>
    </location>
</feature>
<feature type="transmembrane region" description="Helical" evidence="2">
    <location>
        <begin position="43"/>
        <end position="64"/>
    </location>
</feature>
<evidence type="ECO:0000256" key="1">
    <source>
        <dbReference type="SAM" id="MobiDB-lite"/>
    </source>
</evidence>
<name>A0ABY7UD10_9CORY</name>
<gene>
    <name evidence="3" type="ORF">CIHUM_05635</name>
</gene>
<protein>
    <submittedName>
        <fullName evidence="3">Phage T7 F exclusion suppressor FxsA</fullName>
    </submittedName>
</protein>
<proteinExistence type="predicted"/>
<dbReference type="PANTHER" id="PTHR35335:SF1">
    <property type="entry name" value="UPF0716 PROTEIN FXSA"/>
    <property type="match status" value="1"/>
</dbReference>
<dbReference type="Proteomes" id="UP001220577">
    <property type="component" value="Chromosome"/>
</dbReference>
<sequence>MEAHAEVAAEPGTLVAMPIPLLAYFVVEALAFFLVAKAIGVGWALLAIFVLMIAGGAAASMALRNSLLQAAHGRSSVGKLAGDSALLIGGWTLSVIPGFVTSLIGLPLVFGPTRALIRKTMTKRARAAVENLGVRVYDATPMGQFQTTYGSFKQQGDAQPQESVIDADELEQWYRMDSPERPQDPDGGGGSAGGAR</sequence>
<dbReference type="EMBL" id="CP063190">
    <property type="protein sequence ID" value="WCZ34549.1"/>
    <property type="molecule type" value="Genomic_DNA"/>
</dbReference>
<accession>A0ABY7UD10</accession>
<evidence type="ECO:0000313" key="4">
    <source>
        <dbReference type="Proteomes" id="UP001220577"/>
    </source>
</evidence>
<keyword evidence="2" id="KW-0472">Membrane</keyword>
<dbReference type="Pfam" id="PF04186">
    <property type="entry name" value="FxsA"/>
    <property type="match status" value="1"/>
</dbReference>